<evidence type="ECO:0000256" key="2">
    <source>
        <dbReference type="SAM" id="SignalP"/>
    </source>
</evidence>
<dbReference type="AlphaFoldDB" id="A0A6A6JVZ7"/>
<feature type="compositionally biased region" description="Polar residues" evidence="1">
    <location>
        <begin position="335"/>
        <end position="345"/>
    </location>
</feature>
<feature type="compositionally biased region" description="Basic and acidic residues" evidence="1">
    <location>
        <begin position="472"/>
        <end position="481"/>
    </location>
</feature>
<feature type="region of interest" description="Disordered" evidence="1">
    <location>
        <begin position="463"/>
        <end position="489"/>
    </location>
</feature>
<dbReference type="Proteomes" id="UP000800097">
    <property type="component" value="Unassembled WGS sequence"/>
</dbReference>
<dbReference type="RefSeq" id="XP_033658309.1">
    <property type="nucleotide sequence ID" value="XM_033801341.1"/>
</dbReference>
<evidence type="ECO:0000256" key="1">
    <source>
        <dbReference type="SAM" id="MobiDB-lite"/>
    </source>
</evidence>
<name>A0A6A6JVZ7_WESOR</name>
<organism evidence="3 4">
    <name type="scientific">Westerdykella ornata</name>
    <dbReference type="NCBI Taxonomy" id="318751"/>
    <lineage>
        <taxon>Eukaryota</taxon>
        <taxon>Fungi</taxon>
        <taxon>Dikarya</taxon>
        <taxon>Ascomycota</taxon>
        <taxon>Pezizomycotina</taxon>
        <taxon>Dothideomycetes</taxon>
        <taxon>Pleosporomycetidae</taxon>
        <taxon>Pleosporales</taxon>
        <taxon>Sporormiaceae</taxon>
        <taxon>Westerdykella</taxon>
    </lineage>
</organism>
<dbReference type="GeneID" id="54554516"/>
<keyword evidence="2" id="KW-0732">Signal</keyword>
<evidence type="ECO:0000313" key="3">
    <source>
        <dbReference type="EMBL" id="KAF2280772.1"/>
    </source>
</evidence>
<accession>A0A6A6JVZ7</accession>
<feature type="signal peptide" evidence="2">
    <location>
        <begin position="1"/>
        <end position="21"/>
    </location>
</feature>
<dbReference type="EMBL" id="ML986484">
    <property type="protein sequence ID" value="KAF2280772.1"/>
    <property type="molecule type" value="Genomic_DNA"/>
</dbReference>
<protein>
    <submittedName>
        <fullName evidence="3">Uncharacterized protein</fullName>
    </submittedName>
</protein>
<keyword evidence="4" id="KW-1185">Reference proteome</keyword>
<evidence type="ECO:0000313" key="4">
    <source>
        <dbReference type="Proteomes" id="UP000800097"/>
    </source>
</evidence>
<sequence>MLVKRAAVGAALGCPALTVLAQGIAPTDGNRNATAPAPTSTDLPCENRCSVQYPALTAIQWIPASQIIYTTTIVVATVSVIYTTLEDTTYPPYTETLYNPVGPDYNLYSLGPNEQGTVILTASVGESEGYTTWATLTYPTPYIDYWKELHWEGVLQTQDKASNFVCATATPSPANAPLNDHPEYPQPKEVFPGKFDPLGTEHVPLWAPVKDEPDARFFRAAFPFQSAFSFCESVPVAVPLPTEYSAPKYETVTTTVYTTSTSPPGIVIIQPTATGWDREPSRRPLPPAAAHLESSANGFGDASTITKTPPRVTSPAAQIERTTTGFGDGPPEGPQAQQSASPNNGGSIGAPGTPNGALQGDQQDWPAPSPVFTYVPTVIDGRTTSVPAYIMPGSSSTATIGQTVAVNGETTVLEIPSAIFTSVPVRIGPAPTSSPAYIISGSITATIGQTVTIGGTTTVLSIPTDSGGNDGRVGRPEETGRQSHSPGMAASCVRTPWRTLIALVFAIILWA</sequence>
<gene>
    <name evidence="3" type="ORF">EI97DRAFT_463223</name>
</gene>
<proteinExistence type="predicted"/>
<reference evidence="3" key="1">
    <citation type="journal article" date="2020" name="Stud. Mycol.">
        <title>101 Dothideomycetes genomes: a test case for predicting lifestyles and emergence of pathogens.</title>
        <authorList>
            <person name="Haridas S."/>
            <person name="Albert R."/>
            <person name="Binder M."/>
            <person name="Bloem J."/>
            <person name="Labutti K."/>
            <person name="Salamov A."/>
            <person name="Andreopoulos B."/>
            <person name="Baker S."/>
            <person name="Barry K."/>
            <person name="Bills G."/>
            <person name="Bluhm B."/>
            <person name="Cannon C."/>
            <person name="Castanera R."/>
            <person name="Culley D."/>
            <person name="Daum C."/>
            <person name="Ezra D."/>
            <person name="Gonzalez J."/>
            <person name="Henrissat B."/>
            <person name="Kuo A."/>
            <person name="Liang C."/>
            <person name="Lipzen A."/>
            <person name="Lutzoni F."/>
            <person name="Magnuson J."/>
            <person name="Mondo S."/>
            <person name="Nolan M."/>
            <person name="Ohm R."/>
            <person name="Pangilinan J."/>
            <person name="Park H.-J."/>
            <person name="Ramirez L."/>
            <person name="Alfaro M."/>
            <person name="Sun H."/>
            <person name="Tritt A."/>
            <person name="Yoshinaga Y."/>
            <person name="Zwiers L.-H."/>
            <person name="Turgeon B."/>
            <person name="Goodwin S."/>
            <person name="Spatafora J."/>
            <person name="Crous P."/>
            <person name="Grigoriev I."/>
        </authorList>
    </citation>
    <scope>NUCLEOTIDE SEQUENCE</scope>
    <source>
        <strain evidence="3">CBS 379.55</strain>
    </source>
</reference>
<feature type="chain" id="PRO_5025400450" evidence="2">
    <location>
        <begin position="22"/>
        <end position="511"/>
    </location>
</feature>
<feature type="region of interest" description="Disordered" evidence="1">
    <location>
        <begin position="272"/>
        <end position="369"/>
    </location>
</feature>
<dbReference type="OrthoDB" id="3788508at2759"/>